<dbReference type="Gene3D" id="2.60.40.10">
    <property type="entry name" value="Immunoglobulins"/>
    <property type="match status" value="1"/>
</dbReference>
<dbReference type="InterPro" id="IPR013783">
    <property type="entry name" value="Ig-like_fold"/>
</dbReference>
<organism evidence="2 3">
    <name type="scientific">Sandaracinus amylolyticus</name>
    <dbReference type="NCBI Taxonomy" id="927083"/>
    <lineage>
        <taxon>Bacteria</taxon>
        <taxon>Pseudomonadati</taxon>
        <taxon>Myxococcota</taxon>
        <taxon>Polyangia</taxon>
        <taxon>Polyangiales</taxon>
        <taxon>Sandaracinaceae</taxon>
        <taxon>Sandaracinus</taxon>
    </lineage>
</organism>
<evidence type="ECO:0000313" key="3">
    <source>
        <dbReference type="Proteomes" id="UP000034883"/>
    </source>
</evidence>
<dbReference type="AlphaFoldDB" id="A0A0F6SHA6"/>
<reference evidence="2 3" key="1">
    <citation type="submission" date="2015-03" db="EMBL/GenBank/DDBJ databases">
        <title>Genome assembly of Sandaracinus amylolyticus DSM 53668.</title>
        <authorList>
            <person name="Sharma G."/>
            <person name="Subramanian S."/>
        </authorList>
    </citation>
    <scope>NUCLEOTIDE SEQUENCE [LARGE SCALE GENOMIC DNA]</scope>
    <source>
        <strain evidence="2 3">DSM 53668</strain>
    </source>
</reference>
<keyword evidence="3" id="KW-1185">Reference proteome</keyword>
<feature type="domain" description="IPT/TIG" evidence="1">
    <location>
        <begin position="3"/>
        <end position="73"/>
    </location>
</feature>
<dbReference type="EMBL" id="CP011125">
    <property type="protein sequence ID" value="AKF10109.1"/>
    <property type="molecule type" value="Genomic_DNA"/>
</dbReference>
<proteinExistence type="predicted"/>
<evidence type="ECO:0000259" key="1">
    <source>
        <dbReference type="Pfam" id="PF01833"/>
    </source>
</evidence>
<dbReference type="KEGG" id="samy:DB32_007258"/>
<dbReference type="SUPFAM" id="SSF81296">
    <property type="entry name" value="E set domains"/>
    <property type="match status" value="1"/>
</dbReference>
<name>A0A0F6SHA6_9BACT</name>
<sequence length="105" mass="11254">MLNLEPRAGATQGEQPVRITGSNFRQDIGYTVYFGATRAPQVTIMDDTTLLVASPAHDPGAVDVVVAADDGPAFRIVNGFTYNDQGGNVMEQVGEGVQERPAERF</sequence>
<gene>
    <name evidence="2" type="ORF">DB32_007258</name>
</gene>
<dbReference type="InterPro" id="IPR002909">
    <property type="entry name" value="IPT_dom"/>
</dbReference>
<accession>A0A0F6SHA6</accession>
<dbReference type="InterPro" id="IPR014756">
    <property type="entry name" value="Ig_E-set"/>
</dbReference>
<dbReference type="Pfam" id="PF01833">
    <property type="entry name" value="TIG"/>
    <property type="match status" value="1"/>
</dbReference>
<protein>
    <recommendedName>
        <fullName evidence="1">IPT/TIG domain-containing protein</fullName>
    </recommendedName>
</protein>
<dbReference type="CDD" id="cd00102">
    <property type="entry name" value="IPT"/>
    <property type="match status" value="1"/>
</dbReference>
<dbReference type="Proteomes" id="UP000034883">
    <property type="component" value="Chromosome"/>
</dbReference>
<evidence type="ECO:0000313" key="2">
    <source>
        <dbReference type="EMBL" id="AKF10109.1"/>
    </source>
</evidence>